<name>X1B024_9ZZZZ</name>
<evidence type="ECO:0000313" key="1">
    <source>
        <dbReference type="EMBL" id="GAG74737.1"/>
    </source>
</evidence>
<protein>
    <submittedName>
        <fullName evidence="1">Uncharacterized protein</fullName>
    </submittedName>
</protein>
<accession>X1B024</accession>
<reference evidence="1" key="1">
    <citation type="journal article" date="2014" name="Front. Microbiol.">
        <title>High frequency of phylogenetically diverse reductive dehalogenase-homologous genes in deep subseafloor sedimentary metagenomes.</title>
        <authorList>
            <person name="Kawai M."/>
            <person name="Futagami T."/>
            <person name="Toyoda A."/>
            <person name="Takaki Y."/>
            <person name="Nishi S."/>
            <person name="Hori S."/>
            <person name="Arai W."/>
            <person name="Tsubouchi T."/>
            <person name="Morono Y."/>
            <person name="Uchiyama I."/>
            <person name="Ito T."/>
            <person name="Fujiyama A."/>
            <person name="Inagaki F."/>
            <person name="Takami H."/>
        </authorList>
    </citation>
    <scope>NUCLEOTIDE SEQUENCE</scope>
    <source>
        <strain evidence="1">Expedition CK06-06</strain>
    </source>
</reference>
<organism evidence="1">
    <name type="scientific">marine sediment metagenome</name>
    <dbReference type="NCBI Taxonomy" id="412755"/>
    <lineage>
        <taxon>unclassified sequences</taxon>
        <taxon>metagenomes</taxon>
        <taxon>ecological metagenomes</taxon>
    </lineage>
</organism>
<dbReference type="AlphaFoldDB" id="X1B024"/>
<sequence length="73" mass="8398">MTDACCSCEDVKKIVGELFDEKVKDLKGTVATKKRVLSKWQIFLKECIPKKQDLPFKDRIKACSVEYKKEKAS</sequence>
<gene>
    <name evidence="1" type="ORF">S01H4_34628</name>
</gene>
<comment type="caution">
    <text evidence="1">The sequence shown here is derived from an EMBL/GenBank/DDBJ whole genome shotgun (WGS) entry which is preliminary data.</text>
</comment>
<dbReference type="EMBL" id="BART01018336">
    <property type="protein sequence ID" value="GAG74737.1"/>
    <property type="molecule type" value="Genomic_DNA"/>
</dbReference>
<proteinExistence type="predicted"/>